<dbReference type="Pfam" id="PF00534">
    <property type="entry name" value="Glycos_transf_1"/>
    <property type="match status" value="1"/>
</dbReference>
<comment type="caution">
    <text evidence="2">The sequence shown here is derived from an EMBL/GenBank/DDBJ whole genome shotgun (WGS) entry which is preliminary data.</text>
</comment>
<dbReference type="Gene3D" id="3.40.50.2000">
    <property type="entry name" value="Glycogen Phosphorylase B"/>
    <property type="match status" value="1"/>
</dbReference>
<accession>A0A9X5I5J7</accession>
<dbReference type="GO" id="GO:0016757">
    <property type="term" value="F:glycosyltransferase activity"/>
    <property type="evidence" value="ECO:0007669"/>
    <property type="project" value="InterPro"/>
</dbReference>
<protein>
    <submittedName>
        <fullName evidence="2">Glycosyltransferase</fullName>
    </submittedName>
</protein>
<keyword evidence="3" id="KW-1185">Reference proteome</keyword>
<dbReference type="Proteomes" id="UP000031532">
    <property type="component" value="Unassembled WGS sequence"/>
</dbReference>
<evidence type="ECO:0000313" key="2">
    <source>
        <dbReference type="EMBL" id="NHC36046.1"/>
    </source>
</evidence>
<dbReference type="InterPro" id="IPR001296">
    <property type="entry name" value="Glyco_trans_1"/>
</dbReference>
<feature type="domain" description="Glycosyl transferase family 1" evidence="1">
    <location>
        <begin position="192"/>
        <end position="352"/>
    </location>
</feature>
<name>A0A9X5I5J7_9CYAN</name>
<organism evidence="2 3">
    <name type="scientific">Scytonema millei VB511283</name>
    <dbReference type="NCBI Taxonomy" id="1245923"/>
    <lineage>
        <taxon>Bacteria</taxon>
        <taxon>Bacillati</taxon>
        <taxon>Cyanobacteriota</taxon>
        <taxon>Cyanophyceae</taxon>
        <taxon>Nostocales</taxon>
        <taxon>Scytonemataceae</taxon>
        <taxon>Scytonema</taxon>
    </lineage>
</organism>
<dbReference type="AlphaFoldDB" id="A0A9X5I5J7"/>
<dbReference type="OrthoDB" id="9790710at2"/>
<proteinExistence type="predicted"/>
<reference evidence="2 3" key="1">
    <citation type="journal article" date="2015" name="Genome Announc.">
        <title>Draft Genome Sequence of the Terrestrial Cyanobacterium Scytonema millei VB511283, Isolated from Eastern India.</title>
        <authorList>
            <person name="Sen D."/>
            <person name="Chandrababunaidu M.M."/>
            <person name="Singh D."/>
            <person name="Sanghi N."/>
            <person name="Ghorai A."/>
            <person name="Mishra G.P."/>
            <person name="Madduluri M."/>
            <person name="Adhikary S.P."/>
            <person name="Tripathy S."/>
        </authorList>
    </citation>
    <scope>NUCLEOTIDE SEQUENCE [LARGE SCALE GENOMIC DNA]</scope>
    <source>
        <strain evidence="2 3">VB511283</strain>
    </source>
</reference>
<dbReference type="SUPFAM" id="SSF53756">
    <property type="entry name" value="UDP-Glycosyltransferase/glycogen phosphorylase"/>
    <property type="match status" value="1"/>
</dbReference>
<sequence>MLAPINQAKVLLCGNISRVDRRSQALIEFLYGSKNYFVSQLCPSFYYINLRRQSSLLEKILTKFYWIELLIKAAFADVIYLLPMNTIFIKSTVFAAKLFRKKVIVEMYISLYDTEVRDRKRVGDGSKLAKSYIEKDIIALKKSDYLIHSSNQELTYWEQILNTDIDRKKVYIAPLCNVSCLLPNKSWMQDGKLNICWWGTFIPLHGLDNILQAIKILRERNLQFTCNFFGVDNKAFYDYVEKVQSCHLESIVFLRKDLNFINGSLPKYLVNYCDLALGIFGNTDKAYHAIPNKLIEALSLGLPTLTMNSPALREFFNPETELWTCETTPESIAESIVTIASGSAYSVDWKQTREKVLETFSLARYTEVVSEVLAKATNNLPKREVTRFN</sequence>
<dbReference type="RefSeq" id="WP_039717223.1">
    <property type="nucleotide sequence ID" value="NZ_JTJC03000004.1"/>
</dbReference>
<evidence type="ECO:0000259" key="1">
    <source>
        <dbReference type="Pfam" id="PF00534"/>
    </source>
</evidence>
<dbReference type="EMBL" id="JTJC03000004">
    <property type="protein sequence ID" value="NHC36046.1"/>
    <property type="molecule type" value="Genomic_DNA"/>
</dbReference>
<gene>
    <name evidence="2" type="ORF">QH73_0015555</name>
</gene>
<evidence type="ECO:0000313" key="3">
    <source>
        <dbReference type="Proteomes" id="UP000031532"/>
    </source>
</evidence>